<sequence>MRKIAAMVRVMALDLWRDRGALLMTFLLPPLVFLIFASVFAGTTGDDIQLKLAVADTARTPDSGRLAAALVRSPEVRAELAPTAAEVRRRVKAGQADAGLVIRADPASADKPFLIIADPSRAVAAPLAQARVQQVLADALPDVTLRRTITQLEPALGGFTEEQVENADSAAALMRQDPTHDDGGFFEREAVKDAKVGGGVIAYYAGAVMILFALFSAMQGALGLMDEQSTGVADRLLAGTAGMGPVVSGKFLFLVGQGTVQALLIFATAQIVYGVAAVQHAALWLPTTLAASACAAGVALGLVSVCRTREQAQMLSTFVILVLAAIGGSMVPRFLMPPWLQAVGWATPHAWAIEAYQAILWRDGGVGAVYKAWCVLTAAGLAGLVLAHVLARRIRR</sequence>
<evidence type="ECO:0000313" key="8">
    <source>
        <dbReference type="EMBL" id="MDR6534194.1"/>
    </source>
</evidence>
<evidence type="ECO:0000256" key="3">
    <source>
        <dbReference type="ARBA" id="ARBA00022692"/>
    </source>
</evidence>
<dbReference type="Pfam" id="PF12698">
    <property type="entry name" value="ABC2_membrane_3"/>
    <property type="match status" value="1"/>
</dbReference>
<evidence type="ECO:0000256" key="5">
    <source>
        <dbReference type="ARBA" id="ARBA00023136"/>
    </source>
</evidence>
<dbReference type="InterPro" id="IPR013525">
    <property type="entry name" value="ABC2_TM"/>
</dbReference>
<protein>
    <submittedName>
        <fullName evidence="8">ABC-2 type transport system permease protein</fullName>
    </submittedName>
</protein>
<keyword evidence="5 6" id="KW-0472">Membrane</keyword>
<organism evidence="8 9">
    <name type="scientific">Caulobacter rhizosphaerae</name>
    <dbReference type="NCBI Taxonomy" id="2010972"/>
    <lineage>
        <taxon>Bacteria</taxon>
        <taxon>Pseudomonadati</taxon>
        <taxon>Pseudomonadota</taxon>
        <taxon>Alphaproteobacteria</taxon>
        <taxon>Caulobacterales</taxon>
        <taxon>Caulobacteraceae</taxon>
        <taxon>Caulobacter</taxon>
    </lineage>
</organism>
<accession>A0ABU1N6Z3</accession>
<name>A0ABU1N6Z3_9CAUL</name>
<feature type="transmembrane region" description="Helical" evidence="6">
    <location>
        <begin position="315"/>
        <end position="335"/>
    </location>
</feature>
<evidence type="ECO:0000256" key="1">
    <source>
        <dbReference type="ARBA" id="ARBA00004651"/>
    </source>
</evidence>
<keyword evidence="2" id="KW-1003">Cell membrane</keyword>
<evidence type="ECO:0000259" key="7">
    <source>
        <dbReference type="Pfam" id="PF12698"/>
    </source>
</evidence>
<keyword evidence="9" id="KW-1185">Reference proteome</keyword>
<gene>
    <name evidence="8" type="ORF">J2800_004965</name>
</gene>
<evidence type="ECO:0000256" key="6">
    <source>
        <dbReference type="SAM" id="Phobius"/>
    </source>
</evidence>
<evidence type="ECO:0000256" key="4">
    <source>
        <dbReference type="ARBA" id="ARBA00022989"/>
    </source>
</evidence>
<dbReference type="EMBL" id="JAVDRL010000021">
    <property type="protein sequence ID" value="MDR6534194.1"/>
    <property type="molecule type" value="Genomic_DNA"/>
</dbReference>
<dbReference type="PANTHER" id="PTHR30294:SF38">
    <property type="entry name" value="TRANSPORT PERMEASE PROTEIN"/>
    <property type="match status" value="1"/>
</dbReference>
<evidence type="ECO:0000256" key="2">
    <source>
        <dbReference type="ARBA" id="ARBA00022475"/>
    </source>
</evidence>
<keyword evidence="4 6" id="KW-1133">Transmembrane helix</keyword>
<keyword evidence="3 6" id="KW-0812">Transmembrane</keyword>
<dbReference type="PANTHER" id="PTHR30294">
    <property type="entry name" value="MEMBRANE COMPONENT OF ABC TRANSPORTER YHHJ-RELATED"/>
    <property type="match status" value="1"/>
</dbReference>
<dbReference type="InterPro" id="IPR051449">
    <property type="entry name" value="ABC-2_transporter_component"/>
</dbReference>
<evidence type="ECO:0000313" key="9">
    <source>
        <dbReference type="Proteomes" id="UP001262754"/>
    </source>
</evidence>
<feature type="transmembrane region" description="Helical" evidence="6">
    <location>
        <begin position="201"/>
        <end position="225"/>
    </location>
</feature>
<feature type="transmembrane region" description="Helical" evidence="6">
    <location>
        <begin position="370"/>
        <end position="391"/>
    </location>
</feature>
<dbReference type="RefSeq" id="WP_235525952.1">
    <property type="nucleotide sequence ID" value="NZ_JAVDRL010000021.1"/>
</dbReference>
<reference evidence="8 9" key="1">
    <citation type="submission" date="2023-07" db="EMBL/GenBank/DDBJ databases">
        <title>Sorghum-associated microbial communities from plants grown in Nebraska, USA.</title>
        <authorList>
            <person name="Schachtman D."/>
        </authorList>
    </citation>
    <scope>NUCLEOTIDE SEQUENCE [LARGE SCALE GENOMIC DNA]</scope>
    <source>
        <strain evidence="8 9">DS2154</strain>
    </source>
</reference>
<proteinExistence type="predicted"/>
<dbReference type="Proteomes" id="UP001262754">
    <property type="component" value="Unassembled WGS sequence"/>
</dbReference>
<comment type="subcellular location">
    <subcellularLocation>
        <location evidence="1">Cell membrane</location>
        <topology evidence="1">Multi-pass membrane protein</topology>
    </subcellularLocation>
</comment>
<feature type="domain" description="ABC-2 type transporter transmembrane" evidence="7">
    <location>
        <begin position="22"/>
        <end position="387"/>
    </location>
</feature>
<feature type="transmembrane region" description="Helical" evidence="6">
    <location>
        <begin position="282"/>
        <end position="303"/>
    </location>
</feature>
<comment type="caution">
    <text evidence="8">The sequence shown here is derived from an EMBL/GenBank/DDBJ whole genome shotgun (WGS) entry which is preliminary data.</text>
</comment>
<feature type="transmembrane region" description="Helical" evidence="6">
    <location>
        <begin position="251"/>
        <end position="276"/>
    </location>
</feature>